<reference evidence="9" key="1">
    <citation type="submission" date="2022-11" db="UniProtKB">
        <authorList>
            <consortium name="WormBaseParasite"/>
        </authorList>
    </citation>
    <scope>IDENTIFICATION</scope>
</reference>
<dbReference type="InterPro" id="IPR036116">
    <property type="entry name" value="FN3_sf"/>
</dbReference>
<evidence type="ECO:0000256" key="5">
    <source>
        <dbReference type="SAM" id="MobiDB-lite"/>
    </source>
</evidence>
<evidence type="ECO:0000256" key="6">
    <source>
        <dbReference type="SAM" id="Phobius"/>
    </source>
</evidence>
<evidence type="ECO:0000313" key="9">
    <source>
        <dbReference type="WBParaSite" id="PSAMB.scaffold9957size4486.g32906.t1"/>
    </source>
</evidence>
<keyword evidence="2 6" id="KW-0812">Transmembrane</keyword>
<proteinExistence type="predicted"/>
<sequence>MWQWEREHVRRMGSYLRLTGGLSEPPTVPQLHESGVGDDHINVTWNPGSYDEQRPQPVGNAHYIKFRPHGGDEWESVHPVDGNFTVMLPHLAPGTKYEVVAVSVIADEDDPSATLESESPAQVISTTGRAPHDARIWWLIIIILVIIVLLIILCIVCVLARHRGAKYPVSEKERLQGREPMLGKEERGFGEYSKPADDEKRSLTGQSKHESETDSMAEYGDTDPGRFTEDGSFIVVDGERMVGTVEPVVYQPM</sequence>
<dbReference type="CDD" id="cd00063">
    <property type="entry name" value="FN3"/>
    <property type="match status" value="1"/>
</dbReference>
<dbReference type="AlphaFoldDB" id="A0A914XRJ3"/>
<dbReference type="InterPro" id="IPR013783">
    <property type="entry name" value="Ig-like_fold"/>
</dbReference>
<dbReference type="Pfam" id="PF13882">
    <property type="entry name" value="Bravo_FIGEY"/>
    <property type="match status" value="1"/>
</dbReference>
<keyword evidence="4 6" id="KW-0472">Membrane</keyword>
<organism evidence="8 9">
    <name type="scientific">Plectus sambesii</name>
    <dbReference type="NCBI Taxonomy" id="2011161"/>
    <lineage>
        <taxon>Eukaryota</taxon>
        <taxon>Metazoa</taxon>
        <taxon>Ecdysozoa</taxon>
        <taxon>Nematoda</taxon>
        <taxon>Chromadorea</taxon>
        <taxon>Plectida</taxon>
        <taxon>Plectina</taxon>
        <taxon>Plectoidea</taxon>
        <taxon>Plectidae</taxon>
        <taxon>Plectus</taxon>
    </lineage>
</organism>
<keyword evidence="3 6" id="KW-1133">Transmembrane helix</keyword>
<comment type="subcellular location">
    <subcellularLocation>
        <location evidence="1">Membrane</location>
        <topology evidence="1">Single-pass membrane protein</topology>
    </subcellularLocation>
</comment>
<accession>A0A914XRJ3</accession>
<feature type="transmembrane region" description="Helical" evidence="6">
    <location>
        <begin position="136"/>
        <end position="160"/>
    </location>
</feature>
<dbReference type="SMART" id="SM00060">
    <property type="entry name" value="FN3"/>
    <property type="match status" value="1"/>
</dbReference>
<evidence type="ECO:0000313" key="8">
    <source>
        <dbReference type="Proteomes" id="UP000887566"/>
    </source>
</evidence>
<dbReference type="GO" id="GO:0016020">
    <property type="term" value="C:membrane"/>
    <property type="evidence" value="ECO:0007669"/>
    <property type="project" value="UniProtKB-SubCell"/>
</dbReference>
<dbReference type="SUPFAM" id="SSF49265">
    <property type="entry name" value="Fibronectin type III"/>
    <property type="match status" value="1"/>
</dbReference>
<dbReference type="InterPro" id="IPR026966">
    <property type="entry name" value="Neurofascin/L1/NrCAM_C"/>
</dbReference>
<feature type="region of interest" description="Disordered" evidence="5">
    <location>
        <begin position="174"/>
        <end position="226"/>
    </location>
</feature>
<evidence type="ECO:0000256" key="3">
    <source>
        <dbReference type="ARBA" id="ARBA00022989"/>
    </source>
</evidence>
<dbReference type="WBParaSite" id="PSAMB.scaffold9957size4486.g32906.t1">
    <property type="protein sequence ID" value="PSAMB.scaffold9957size4486.g32906.t1"/>
    <property type="gene ID" value="PSAMB.scaffold9957size4486.g32906"/>
</dbReference>
<dbReference type="Proteomes" id="UP000887566">
    <property type="component" value="Unplaced"/>
</dbReference>
<evidence type="ECO:0000259" key="7">
    <source>
        <dbReference type="PROSITE" id="PS50853"/>
    </source>
</evidence>
<feature type="domain" description="Fibronectin type-III" evidence="7">
    <location>
        <begin position="25"/>
        <end position="126"/>
    </location>
</feature>
<feature type="compositionally biased region" description="Basic and acidic residues" evidence="5">
    <location>
        <begin position="174"/>
        <end position="212"/>
    </location>
</feature>
<dbReference type="PROSITE" id="PS50853">
    <property type="entry name" value="FN3"/>
    <property type="match status" value="1"/>
</dbReference>
<evidence type="ECO:0000256" key="4">
    <source>
        <dbReference type="ARBA" id="ARBA00023136"/>
    </source>
</evidence>
<dbReference type="InterPro" id="IPR003961">
    <property type="entry name" value="FN3_dom"/>
</dbReference>
<evidence type="ECO:0000256" key="1">
    <source>
        <dbReference type="ARBA" id="ARBA00004167"/>
    </source>
</evidence>
<dbReference type="Gene3D" id="2.60.40.10">
    <property type="entry name" value="Immunoglobulins"/>
    <property type="match status" value="1"/>
</dbReference>
<name>A0A914XRJ3_9BILA</name>
<protein>
    <submittedName>
        <fullName evidence="9">Fibronectin type-III domain-containing protein</fullName>
    </submittedName>
</protein>
<keyword evidence="8" id="KW-1185">Reference proteome</keyword>
<evidence type="ECO:0000256" key="2">
    <source>
        <dbReference type="ARBA" id="ARBA00022692"/>
    </source>
</evidence>